<reference evidence="1 2" key="1">
    <citation type="submission" date="2016-10" db="EMBL/GenBank/DDBJ databases">
        <authorList>
            <person name="de Groot N.N."/>
        </authorList>
    </citation>
    <scope>NUCLEOTIDE SEQUENCE [LARGE SCALE GENOMIC DNA]</scope>
    <source>
        <strain evidence="1 2">CGMCC 1.3702</strain>
    </source>
</reference>
<name>A0A1I0Z5V8_9BACI</name>
<gene>
    <name evidence="1" type="ORF">SAMN04488072_109163</name>
</gene>
<dbReference type="RefSeq" id="WP_090238555.1">
    <property type="nucleotide sequence ID" value="NZ_FOJW01000009.1"/>
</dbReference>
<dbReference type="Proteomes" id="UP000198642">
    <property type="component" value="Unassembled WGS sequence"/>
</dbReference>
<evidence type="ECO:0000313" key="2">
    <source>
        <dbReference type="Proteomes" id="UP000198642"/>
    </source>
</evidence>
<accession>A0A1I0Z5V8</accession>
<organism evidence="1 2">
    <name type="scientific">Lentibacillus halodurans</name>
    <dbReference type="NCBI Taxonomy" id="237679"/>
    <lineage>
        <taxon>Bacteria</taxon>
        <taxon>Bacillati</taxon>
        <taxon>Bacillota</taxon>
        <taxon>Bacilli</taxon>
        <taxon>Bacillales</taxon>
        <taxon>Bacillaceae</taxon>
        <taxon>Lentibacillus</taxon>
    </lineage>
</organism>
<evidence type="ECO:0000313" key="1">
    <source>
        <dbReference type="EMBL" id="SFB20486.1"/>
    </source>
</evidence>
<proteinExistence type="predicted"/>
<keyword evidence="2" id="KW-1185">Reference proteome</keyword>
<sequence length="152" mass="17718">MIGFLCFLIVLLIIGGIRLYEYTQKKNQGYLLKIFSKVSYIEGFDQKAEVTIKVYADKITFNDTATIPMDKINKVSSVHQFVRAERGKRYFSQPYFHDIEIYFNSIDGYKKSIRLERIGKISNQFLILRETIHKLTGIEGRHDSPPSKPFNL</sequence>
<dbReference type="EMBL" id="FOJW01000009">
    <property type="protein sequence ID" value="SFB20486.1"/>
    <property type="molecule type" value="Genomic_DNA"/>
</dbReference>
<dbReference type="AlphaFoldDB" id="A0A1I0Z5V8"/>
<protein>
    <submittedName>
        <fullName evidence="1">Uncharacterized protein</fullName>
    </submittedName>
</protein>